<dbReference type="Pfam" id="PF00890">
    <property type="entry name" value="FAD_binding_2"/>
    <property type="match status" value="1"/>
</dbReference>
<evidence type="ECO:0000313" key="7">
    <source>
        <dbReference type="Proteomes" id="UP001500131"/>
    </source>
</evidence>
<feature type="non-terminal residue" evidence="6">
    <location>
        <position position="1"/>
    </location>
</feature>
<dbReference type="PANTHER" id="PTHR43400:SF7">
    <property type="entry name" value="FAD-DEPENDENT OXIDOREDUCTASE 2 FAD BINDING DOMAIN-CONTAINING PROTEIN"/>
    <property type="match status" value="1"/>
</dbReference>
<reference evidence="6 7" key="1">
    <citation type="submission" date="2024-02" db="EMBL/GenBank/DDBJ databases">
        <title>FIRST GENOME SEQUENCES OF Leishmania (Viannia) shawi, Leishmania (Viannia) lindenbergi AND Leishmania (Viannia) utingensis.</title>
        <authorList>
            <person name="Resadore F."/>
            <person name="Custodio M.G.F."/>
            <person name="Boite M.C."/>
            <person name="Cupolillo E."/>
            <person name="Ferreira G.E.M."/>
        </authorList>
    </citation>
    <scope>NUCLEOTIDE SEQUENCE [LARGE SCALE GENOMIC DNA]</scope>
    <source>
        <strain evidence="6 7">MHOM/BR/1966/M15733</strain>
    </source>
</reference>
<dbReference type="InterPro" id="IPR003953">
    <property type="entry name" value="FAD-dep_OxRdtase_2_FAD-bd"/>
</dbReference>
<keyword evidence="2" id="KW-0285">Flavoprotein</keyword>
<dbReference type="Gene3D" id="3.50.50.60">
    <property type="entry name" value="FAD/NAD(P)-binding domain"/>
    <property type="match status" value="1"/>
</dbReference>
<comment type="cofactor">
    <cofactor evidence="1">
        <name>FAD</name>
        <dbReference type="ChEBI" id="CHEBI:57692"/>
    </cofactor>
</comment>
<evidence type="ECO:0000259" key="5">
    <source>
        <dbReference type="Pfam" id="PF00890"/>
    </source>
</evidence>
<organism evidence="6 7">
    <name type="scientific">Leishmania lindenbergi</name>
    <dbReference type="NCBI Taxonomy" id="651832"/>
    <lineage>
        <taxon>Eukaryota</taxon>
        <taxon>Discoba</taxon>
        <taxon>Euglenozoa</taxon>
        <taxon>Kinetoplastea</taxon>
        <taxon>Metakinetoplastina</taxon>
        <taxon>Trypanosomatida</taxon>
        <taxon>Trypanosomatidae</taxon>
        <taxon>Leishmaniinae</taxon>
        <taxon>Leishmania</taxon>
    </lineage>
</organism>
<sequence>TLGTEGPYYVAFVTPSIHYTMGGCLISPSAEMQTIDDTGVTPVRRPILGLFGAGEVTGGVHGGNRLGGNSLLECVVFGRIAGARAAAILQEGAAGLPLLGGGQAG</sequence>
<evidence type="ECO:0000256" key="4">
    <source>
        <dbReference type="ARBA" id="ARBA00023002"/>
    </source>
</evidence>
<dbReference type="Proteomes" id="UP001500131">
    <property type="component" value="Unassembled WGS sequence"/>
</dbReference>
<name>A0AAW2ZVW8_9TRYP</name>
<dbReference type="GO" id="GO:0016491">
    <property type="term" value="F:oxidoreductase activity"/>
    <property type="evidence" value="ECO:0007669"/>
    <property type="project" value="UniProtKB-KW"/>
</dbReference>
<dbReference type="Gene3D" id="3.90.700.10">
    <property type="entry name" value="Succinate dehydrogenase/fumarate reductase flavoprotein, catalytic domain"/>
    <property type="match status" value="1"/>
</dbReference>
<dbReference type="InterPro" id="IPR027477">
    <property type="entry name" value="Succ_DH/fumarate_Rdtase_cat_sf"/>
</dbReference>
<proteinExistence type="predicted"/>
<feature type="domain" description="FAD-dependent oxidoreductase 2 FAD-binding" evidence="5">
    <location>
        <begin position="6"/>
        <end position="71"/>
    </location>
</feature>
<dbReference type="InterPro" id="IPR050315">
    <property type="entry name" value="FAD-oxidoreductase_2"/>
</dbReference>
<dbReference type="SUPFAM" id="SSF51905">
    <property type="entry name" value="FAD/NAD(P)-binding domain"/>
    <property type="match status" value="1"/>
</dbReference>
<keyword evidence="4" id="KW-0560">Oxidoreductase</keyword>
<keyword evidence="7" id="KW-1185">Reference proteome</keyword>
<keyword evidence="3" id="KW-0274">FAD</keyword>
<evidence type="ECO:0000256" key="2">
    <source>
        <dbReference type="ARBA" id="ARBA00022630"/>
    </source>
</evidence>
<dbReference type="InterPro" id="IPR036188">
    <property type="entry name" value="FAD/NAD-bd_sf"/>
</dbReference>
<evidence type="ECO:0000256" key="1">
    <source>
        <dbReference type="ARBA" id="ARBA00001974"/>
    </source>
</evidence>
<dbReference type="EMBL" id="JBAMZK010000036">
    <property type="protein sequence ID" value="KAL0494260.1"/>
    <property type="molecule type" value="Genomic_DNA"/>
</dbReference>
<gene>
    <name evidence="6" type="ORF">Q4I31_007361</name>
</gene>
<evidence type="ECO:0000313" key="6">
    <source>
        <dbReference type="EMBL" id="KAL0494260.1"/>
    </source>
</evidence>
<accession>A0AAW2ZVW8</accession>
<dbReference type="AlphaFoldDB" id="A0AAW2ZVW8"/>
<protein>
    <submittedName>
        <fullName evidence="6">FAD binding domain containing protein</fullName>
    </submittedName>
</protein>
<comment type="caution">
    <text evidence="6">The sequence shown here is derived from an EMBL/GenBank/DDBJ whole genome shotgun (WGS) entry which is preliminary data.</text>
</comment>
<dbReference type="PANTHER" id="PTHR43400">
    <property type="entry name" value="FUMARATE REDUCTASE"/>
    <property type="match status" value="1"/>
</dbReference>
<evidence type="ECO:0000256" key="3">
    <source>
        <dbReference type="ARBA" id="ARBA00022827"/>
    </source>
</evidence>